<dbReference type="GO" id="GO:0019695">
    <property type="term" value="P:choline metabolic process"/>
    <property type="evidence" value="ECO:0007669"/>
    <property type="project" value="TreeGrafter"/>
</dbReference>
<comment type="caution">
    <text evidence="16">The sequence shown here is derived from an EMBL/GenBank/DDBJ whole genome shotgun (WGS) entry which is preliminary data.</text>
</comment>
<dbReference type="InterPro" id="IPR001199">
    <property type="entry name" value="Cyt_B5-like_heme/steroid-bd"/>
</dbReference>
<dbReference type="Pfam" id="PF09815">
    <property type="entry name" value="XK-related"/>
    <property type="match status" value="1"/>
</dbReference>
<feature type="transmembrane region" description="Helical" evidence="14">
    <location>
        <begin position="367"/>
        <end position="385"/>
    </location>
</feature>
<comment type="similarity">
    <text evidence="2">Belongs to the type-B carboxylesterase/lipase family.</text>
</comment>
<feature type="transmembrane region" description="Helical" evidence="14">
    <location>
        <begin position="225"/>
        <end position="249"/>
    </location>
</feature>
<dbReference type="SUPFAM" id="SSF53474">
    <property type="entry name" value="alpha/beta-Hydrolases"/>
    <property type="match status" value="1"/>
</dbReference>
<dbReference type="InterPro" id="IPR036400">
    <property type="entry name" value="Cyt_B5-like_heme/steroid_sf"/>
</dbReference>
<dbReference type="PRINTS" id="PR00363">
    <property type="entry name" value="CYTOCHROMEB5"/>
</dbReference>
<dbReference type="InterPro" id="IPR029058">
    <property type="entry name" value="AB_hydrolase_fold"/>
</dbReference>
<dbReference type="PROSITE" id="PS00191">
    <property type="entry name" value="CYTOCHROME_B5_1"/>
    <property type="match status" value="1"/>
</dbReference>
<dbReference type="InterPro" id="IPR018506">
    <property type="entry name" value="Cyt_B5_heme-BS"/>
</dbReference>
<dbReference type="PANTHER" id="PTHR43918">
    <property type="entry name" value="ACETYLCHOLINESTERASE"/>
    <property type="match status" value="1"/>
</dbReference>
<dbReference type="SUPFAM" id="SSF55856">
    <property type="entry name" value="Cytochrome b5-like heme/steroid binding domain"/>
    <property type="match status" value="1"/>
</dbReference>
<dbReference type="PROSITE" id="PS00122">
    <property type="entry name" value="CARBOXYLESTERASE_B_1"/>
    <property type="match status" value="1"/>
</dbReference>
<dbReference type="FunFam" id="3.10.120.10:FF:000002">
    <property type="entry name" value="Cytochrome b5 type B"/>
    <property type="match status" value="1"/>
</dbReference>
<evidence type="ECO:0000256" key="12">
    <source>
        <dbReference type="ARBA" id="ARBA00023180"/>
    </source>
</evidence>
<keyword evidence="11 14" id="KW-0472">Membrane</keyword>
<feature type="transmembrane region" description="Helical" evidence="14">
    <location>
        <begin position="76"/>
        <end position="96"/>
    </location>
</feature>
<evidence type="ECO:0000256" key="7">
    <source>
        <dbReference type="ARBA" id="ARBA00022723"/>
    </source>
</evidence>
<evidence type="ECO:0000256" key="8">
    <source>
        <dbReference type="ARBA" id="ARBA00022801"/>
    </source>
</evidence>
<dbReference type="GO" id="GO:0006581">
    <property type="term" value="P:acetylcholine catabolic process"/>
    <property type="evidence" value="ECO:0007669"/>
    <property type="project" value="TreeGrafter"/>
</dbReference>
<evidence type="ECO:0000256" key="10">
    <source>
        <dbReference type="ARBA" id="ARBA00023004"/>
    </source>
</evidence>
<dbReference type="Pfam" id="PF00135">
    <property type="entry name" value="COesterase"/>
    <property type="match status" value="1"/>
</dbReference>
<protein>
    <recommendedName>
        <fullName evidence="14">XK-related protein</fullName>
    </recommendedName>
</protein>
<keyword evidence="8" id="KW-0378">Hydrolase</keyword>
<dbReference type="InterPro" id="IPR050654">
    <property type="entry name" value="AChE-related_enzymes"/>
</dbReference>
<dbReference type="InterPro" id="IPR018629">
    <property type="entry name" value="XK-rel"/>
</dbReference>
<dbReference type="GO" id="GO:0020037">
    <property type="term" value="F:heme binding"/>
    <property type="evidence" value="ECO:0007669"/>
    <property type="project" value="InterPro"/>
</dbReference>
<feature type="transmembrane region" description="Helical" evidence="14">
    <location>
        <begin position="336"/>
        <end position="355"/>
    </location>
</feature>
<evidence type="ECO:0000256" key="5">
    <source>
        <dbReference type="ARBA" id="ARBA00022617"/>
    </source>
</evidence>
<dbReference type="Pfam" id="PF00173">
    <property type="entry name" value="Cyt-b5"/>
    <property type="match status" value="1"/>
</dbReference>
<evidence type="ECO:0000256" key="6">
    <source>
        <dbReference type="ARBA" id="ARBA00022692"/>
    </source>
</evidence>
<keyword evidence="17" id="KW-1185">Reference proteome</keyword>
<dbReference type="GO" id="GO:0005886">
    <property type="term" value="C:plasma membrane"/>
    <property type="evidence" value="ECO:0007669"/>
    <property type="project" value="TreeGrafter"/>
</dbReference>
<evidence type="ECO:0000256" key="13">
    <source>
        <dbReference type="ARBA" id="ARBA00038168"/>
    </source>
</evidence>
<dbReference type="AlphaFoldDB" id="A0A9Q0M7R1"/>
<feature type="domain" description="Cytochrome b5 heme-binding" evidence="15">
    <location>
        <begin position="443"/>
        <end position="519"/>
    </location>
</feature>
<evidence type="ECO:0000256" key="2">
    <source>
        <dbReference type="ARBA" id="ARBA00005964"/>
    </source>
</evidence>
<keyword evidence="4" id="KW-0719">Serine esterase</keyword>
<evidence type="ECO:0000256" key="14">
    <source>
        <dbReference type="RuleBase" id="RU910716"/>
    </source>
</evidence>
<dbReference type="GO" id="GO:0005615">
    <property type="term" value="C:extracellular space"/>
    <property type="evidence" value="ECO:0007669"/>
    <property type="project" value="TreeGrafter"/>
</dbReference>
<evidence type="ECO:0000256" key="1">
    <source>
        <dbReference type="ARBA" id="ARBA00004141"/>
    </source>
</evidence>
<feature type="transmembrane region" description="Helical" evidence="14">
    <location>
        <begin position="36"/>
        <end position="55"/>
    </location>
</feature>
<keyword evidence="7" id="KW-0479">Metal-binding</keyword>
<organism evidence="16 17">
    <name type="scientific">Blomia tropicalis</name>
    <name type="common">Mite</name>
    <dbReference type="NCBI Taxonomy" id="40697"/>
    <lineage>
        <taxon>Eukaryota</taxon>
        <taxon>Metazoa</taxon>
        <taxon>Ecdysozoa</taxon>
        <taxon>Arthropoda</taxon>
        <taxon>Chelicerata</taxon>
        <taxon>Arachnida</taxon>
        <taxon>Acari</taxon>
        <taxon>Acariformes</taxon>
        <taxon>Sarcoptiformes</taxon>
        <taxon>Astigmata</taxon>
        <taxon>Glycyphagoidea</taxon>
        <taxon>Echimyopodidae</taxon>
        <taxon>Blomia</taxon>
    </lineage>
</organism>
<dbReference type="Proteomes" id="UP001142055">
    <property type="component" value="Chromosome 2"/>
</dbReference>
<dbReference type="PROSITE" id="PS50255">
    <property type="entry name" value="CYTOCHROME_B5_2"/>
    <property type="match status" value="1"/>
</dbReference>
<dbReference type="Gene3D" id="3.10.120.10">
    <property type="entry name" value="Cytochrome b5-like heme/steroid binding domain"/>
    <property type="match status" value="1"/>
</dbReference>
<reference evidence="16" key="1">
    <citation type="submission" date="2022-12" db="EMBL/GenBank/DDBJ databases">
        <title>Genome assemblies of Blomia tropicalis.</title>
        <authorList>
            <person name="Cui Y."/>
        </authorList>
    </citation>
    <scope>NUCLEOTIDE SEQUENCE</scope>
    <source>
        <tissue evidence="16">Adult mites</tissue>
    </source>
</reference>
<gene>
    <name evidence="16" type="ORF">RDWZM_006334</name>
</gene>
<keyword evidence="12" id="KW-0325">Glycoprotein</keyword>
<dbReference type="SMART" id="SM01117">
    <property type="entry name" value="Cyt-b5"/>
    <property type="match status" value="1"/>
</dbReference>
<evidence type="ECO:0000313" key="17">
    <source>
        <dbReference type="Proteomes" id="UP001142055"/>
    </source>
</evidence>
<keyword evidence="5" id="KW-0349">Heme</keyword>
<dbReference type="PANTHER" id="PTHR43918:SF4">
    <property type="entry name" value="CARBOXYLIC ESTER HYDROLASE"/>
    <property type="match status" value="1"/>
</dbReference>
<feature type="transmembrane region" description="Helical" evidence="14">
    <location>
        <begin position="255"/>
        <end position="276"/>
    </location>
</feature>
<dbReference type="EMBL" id="JAPWDV010000002">
    <property type="protein sequence ID" value="KAJ6220522.1"/>
    <property type="molecule type" value="Genomic_DNA"/>
</dbReference>
<comment type="subcellular location">
    <subcellularLocation>
        <location evidence="1 14">Membrane</location>
        <topology evidence="1 14">Multi-pass membrane protein</topology>
    </subcellularLocation>
</comment>
<feature type="transmembrane region" description="Helical" evidence="14">
    <location>
        <begin position="168"/>
        <end position="187"/>
    </location>
</feature>
<comment type="similarity">
    <text evidence="13">Belongs to the cytochrome b5 family.</text>
</comment>
<dbReference type="GO" id="GO:0003990">
    <property type="term" value="F:acetylcholinesterase activity"/>
    <property type="evidence" value="ECO:0007669"/>
    <property type="project" value="TreeGrafter"/>
</dbReference>
<evidence type="ECO:0000256" key="3">
    <source>
        <dbReference type="ARBA" id="ARBA00008789"/>
    </source>
</evidence>
<evidence type="ECO:0000256" key="9">
    <source>
        <dbReference type="ARBA" id="ARBA00022989"/>
    </source>
</evidence>
<accession>A0A9Q0M7R1</accession>
<dbReference type="Gene3D" id="3.40.50.1820">
    <property type="entry name" value="alpha/beta hydrolase"/>
    <property type="match status" value="1"/>
</dbReference>
<dbReference type="InterPro" id="IPR019819">
    <property type="entry name" value="Carboxylesterase_B_CS"/>
</dbReference>
<dbReference type="GO" id="GO:0046872">
    <property type="term" value="F:metal ion binding"/>
    <property type="evidence" value="ECO:0007669"/>
    <property type="project" value="UniProtKB-KW"/>
</dbReference>
<keyword evidence="6 14" id="KW-0812">Transmembrane</keyword>
<proteinExistence type="inferred from homology"/>
<evidence type="ECO:0000256" key="11">
    <source>
        <dbReference type="ARBA" id="ARBA00023136"/>
    </source>
</evidence>
<feature type="transmembrane region" description="Helical" evidence="14">
    <location>
        <begin position="108"/>
        <end position="126"/>
    </location>
</feature>
<keyword evidence="10" id="KW-0408">Iron</keyword>
<dbReference type="InterPro" id="IPR019826">
    <property type="entry name" value="Carboxylesterase_B_AS"/>
</dbReference>
<evidence type="ECO:0000259" key="15">
    <source>
        <dbReference type="PROSITE" id="PS50255"/>
    </source>
</evidence>
<sequence length="1076" mass="124247">MSAIPQTTEVFTNIHVTDVDTCQEPDHEPNPRSSNFWSNIMFQRIFIFSLARLVIYLHKLYQDFGAVQTYKEEKSFYFSIISILSLILPSLIYAIYLSLENIIRSGNFYFKVFTTKFVNGALLMPWQIKRHLDGLYFASQRLCSFRPGNKTEMVNISYLNQTAEVLEFFEDFYAGFLQLVLQLYIFAMQANNLLSNSSLLIGEILGSALSIFSMLIAIRRRDDGILTGFLSFVGWVSMFVSRVAVFSLATTIIGAYISLFCFVHVIGFTIWIYGIAMESHKEEANPTPSTDLREVPESKRKNYFQIATLVFLFFGIPSLVLWPIMFQLKQRGRPLIFLTIITIENAILLSCWYFFKNSHTQTDYYSLILVIAATLMADIFLIGYYCLKPGLTDKVAITKMRFSGTDSFGIYYEFCDVVFRLKLNYVITISTYGIRQIVIMAETKIFTLEEVAKHNEKKSTWIVIHDSVYDVTPFLDEHPGGEEVLIEQAGGDATESFEDVGHSTDAREMMEKYKIGELCEEDKQKTKKVEKPKGNSEVPNKKCIEQKTNCKMNHQTFLLSFYFTFIIPLFCIDAKCKPPTTAPIVTTRYGKVAGSVMKFKQNDDYVYLYQGIRYANVKRFEKPVRTKRWRGVFNGTKHPSCPQYYGRTDDYDEDCLYLSIWTPSTRLPIHSVMVWLHGGSFRIGSGRFDSSRLSLNGNSVIVNINYRLGPFGFICLGDVERNLGLYDQLFALKWVRENIAAFGGSPYHVTVFGISSGAYSIGAMMVSPLARGLFRNAIIQSDLPLLTINSQEKQEQISRGWAKKLNCTVEIGKEKETIECLRKKDKKDLQWTMPINFERFQLVYGDKFIPEKPIRSILNGNFNHVNILYGVVNTEGTEYYEIPRPLTVETVRQKIHEYAENHTNIVQYYMSKLANTTEGPDPDMLKLILVEAIGDKKVVCPLILLIQEIAKHSPFYKSFYSYRLMDNPAMRFTWENVPHTTDLLYLEPMEDEPGLNETYHAQLSHDMIMSWTNFAKTGHPIRMGSTNWYLALNKYYNHHTKFMYLNATNYHMVKHEYVYLCEKLWKPIVYDKYLET</sequence>
<dbReference type="InterPro" id="IPR002018">
    <property type="entry name" value="CarbesteraseB"/>
</dbReference>
<comment type="similarity">
    <text evidence="3 14">Belongs to the XK family.</text>
</comment>
<name>A0A9Q0M7R1_BLOTA</name>
<feature type="transmembrane region" description="Helical" evidence="14">
    <location>
        <begin position="303"/>
        <end position="324"/>
    </location>
</feature>
<feature type="transmembrane region" description="Helical" evidence="14">
    <location>
        <begin position="199"/>
        <end position="218"/>
    </location>
</feature>
<evidence type="ECO:0000313" key="16">
    <source>
        <dbReference type="EMBL" id="KAJ6220522.1"/>
    </source>
</evidence>
<dbReference type="PROSITE" id="PS00941">
    <property type="entry name" value="CARBOXYLESTERASE_B_2"/>
    <property type="match status" value="1"/>
</dbReference>
<evidence type="ECO:0000256" key="4">
    <source>
        <dbReference type="ARBA" id="ARBA00022487"/>
    </source>
</evidence>
<keyword evidence="9 14" id="KW-1133">Transmembrane helix</keyword>